<dbReference type="CDD" id="cd00165">
    <property type="entry name" value="S4"/>
    <property type="match status" value="1"/>
</dbReference>
<evidence type="ECO:0000313" key="4">
    <source>
        <dbReference type="Proteomes" id="UP001649230"/>
    </source>
</evidence>
<dbReference type="Pfam" id="PF17774">
    <property type="entry name" value="YlmH_RBD"/>
    <property type="match status" value="1"/>
</dbReference>
<dbReference type="SMART" id="SM00363">
    <property type="entry name" value="S4"/>
    <property type="match status" value="1"/>
</dbReference>
<dbReference type="PROSITE" id="PS50889">
    <property type="entry name" value="S4"/>
    <property type="match status" value="1"/>
</dbReference>
<keyword evidence="4" id="KW-1185">Reference proteome</keyword>
<name>A0ABY3SN54_9BACL</name>
<dbReference type="Pfam" id="PF21278">
    <property type="entry name" value="YlmH_1st"/>
    <property type="match status" value="1"/>
</dbReference>
<evidence type="ECO:0000259" key="2">
    <source>
        <dbReference type="SMART" id="SM00363"/>
    </source>
</evidence>
<dbReference type="Gene3D" id="3.30.1370.160">
    <property type="match status" value="1"/>
</dbReference>
<dbReference type="InterPro" id="IPR036986">
    <property type="entry name" value="S4_RNA-bd_sf"/>
</dbReference>
<sequence>MIQKELYTHFHPDEHHFVDRAWEWVERSAEQHAVKRTDFLDPRQTFILTTLVNRHPDVHCRLEGGYPDAERKRAVIAPDYRHLDDEEMNISVLAISSGDGKFLTLEHGDYMGAILGLGMKRDKIGDIHVIEGGCHCLVADEAASYLHMNLSQVHRVHVQTELLSLDKLQVASTRLEELHLSVASMRMDGIVSDVFRLSRAKVLIPIQAGRCRVNWKTEEDPSKPLKEGDMISLQGFGRFKVLEVEGVTKKGRIRVIIGRYA</sequence>
<dbReference type="EMBL" id="CP090978">
    <property type="protein sequence ID" value="UJF35149.1"/>
    <property type="molecule type" value="Genomic_DNA"/>
</dbReference>
<dbReference type="InterPro" id="IPR048443">
    <property type="entry name" value="RqcP2_N"/>
</dbReference>
<evidence type="ECO:0000256" key="1">
    <source>
        <dbReference type="PROSITE-ProRule" id="PRU00182"/>
    </source>
</evidence>
<dbReference type="SUPFAM" id="SSF55174">
    <property type="entry name" value="Alpha-L RNA-binding motif"/>
    <property type="match status" value="1"/>
</dbReference>
<protein>
    <submittedName>
        <fullName evidence="3">YlmH/Sll1252 family protein</fullName>
    </submittedName>
</protein>
<dbReference type="PANTHER" id="PTHR13633">
    <property type="entry name" value="MITOCHONDRIAL TRANSCRIPTION RESCUE FACTOR 1"/>
    <property type="match status" value="1"/>
</dbReference>
<proteinExistence type="predicted"/>
<dbReference type="Gene3D" id="3.10.290.10">
    <property type="entry name" value="RNA-binding S4 domain"/>
    <property type="match status" value="1"/>
</dbReference>
<dbReference type="InterPro" id="IPR012677">
    <property type="entry name" value="Nucleotide-bd_a/b_plait_sf"/>
</dbReference>
<keyword evidence="1" id="KW-0694">RNA-binding</keyword>
<dbReference type="InterPro" id="IPR040591">
    <property type="entry name" value="RqcP2_RBD"/>
</dbReference>
<dbReference type="PANTHER" id="PTHR13633:SF3">
    <property type="entry name" value="MITOCHONDRIAL TRANSCRIPTION RESCUE FACTOR 1"/>
    <property type="match status" value="1"/>
</dbReference>
<dbReference type="Proteomes" id="UP001649230">
    <property type="component" value="Chromosome"/>
</dbReference>
<feature type="domain" description="RNA-binding S4" evidence="2">
    <location>
        <begin position="185"/>
        <end position="242"/>
    </location>
</feature>
<reference evidence="3 4" key="1">
    <citation type="journal article" date="2024" name="Int. J. Syst. Evol. Microbiol.">
        <title>Paenibacillus hexagrammi sp. nov., a novel bacterium isolated from the gut content of Hexagrammos agrammus.</title>
        <authorList>
            <person name="Jung H.K."/>
            <person name="Kim D.G."/>
            <person name="Zin H."/>
            <person name="Park J."/>
            <person name="Jung H."/>
            <person name="Kim Y.O."/>
            <person name="Kong H.J."/>
            <person name="Kim J.W."/>
            <person name="Kim Y.S."/>
        </authorList>
    </citation>
    <scope>NUCLEOTIDE SEQUENCE [LARGE SCALE GENOMIC DNA]</scope>
    <source>
        <strain evidence="3 4">YPD9-1</strain>
    </source>
</reference>
<dbReference type="Gene3D" id="3.30.70.330">
    <property type="match status" value="1"/>
</dbReference>
<dbReference type="InterPro" id="IPR002942">
    <property type="entry name" value="S4_RNA-bd"/>
</dbReference>
<organism evidence="3 4">
    <name type="scientific">Paenibacillus hexagrammi</name>
    <dbReference type="NCBI Taxonomy" id="2908839"/>
    <lineage>
        <taxon>Bacteria</taxon>
        <taxon>Bacillati</taxon>
        <taxon>Bacillota</taxon>
        <taxon>Bacilli</taxon>
        <taxon>Bacillales</taxon>
        <taxon>Paenibacillaceae</taxon>
        <taxon>Paenibacillus</taxon>
    </lineage>
</organism>
<accession>A0ABY3SN54</accession>
<evidence type="ECO:0000313" key="3">
    <source>
        <dbReference type="EMBL" id="UJF35149.1"/>
    </source>
</evidence>
<dbReference type="RefSeq" id="WP_235121721.1">
    <property type="nucleotide sequence ID" value="NZ_CP090978.1"/>
</dbReference>
<gene>
    <name evidence="3" type="ORF">L0M14_08480</name>
</gene>